<evidence type="ECO:0000313" key="3">
    <source>
        <dbReference type="Proteomes" id="UP000611640"/>
    </source>
</evidence>
<accession>A0A7R7DX32</accession>
<keyword evidence="3" id="KW-1185">Reference proteome</keyword>
<dbReference type="AlphaFoldDB" id="A0A7R7DX32"/>
<evidence type="ECO:0000313" key="2">
    <source>
        <dbReference type="EMBL" id="BCJ39266.1"/>
    </source>
</evidence>
<reference evidence="2 3" key="1">
    <citation type="submission" date="2020-08" db="EMBL/GenBank/DDBJ databases">
        <title>Whole genome shotgun sequence of Actinocatenispora thailandica NBRC 105041.</title>
        <authorList>
            <person name="Komaki H."/>
            <person name="Tamura T."/>
        </authorList>
    </citation>
    <scope>NUCLEOTIDE SEQUENCE [LARGE SCALE GENOMIC DNA]</scope>
    <source>
        <strain evidence="2 3">NBRC 105041</strain>
    </source>
</reference>
<dbReference type="EMBL" id="AP023355">
    <property type="protein sequence ID" value="BCJ39266.1"/>
    <property type="molecule type" value="Genomic_DNA"/>
</dbReference>
<evidence type="ECO:0008006" key="4">
    <source>
        <dbReference type="Google" id="ProtNLM"/>
    </source>
</evidence>
<name>A0A7R7DX32_9ACTN</name>
<keyword evidence="1" id="KW-1133">Transmembrane helix</keyword>
<keyword evidence="1" id="KW-0472">Membrane</keyword>
<sequence length="169" mass="18789">MSEVVAGPTEQATFAVPAPGRIARLWRRLRLLGPWLLVVPFGAAVGWVQTFDPTNGKEGPLGPCAWHLTFGINGPSCGGTRAFYYLIHGDLVDAVRMHLPFVLAVPFLLYGWVAWALSTVGVRLPMRRPGTGWLIGYGVFFLLFTTVLRNLPVEPFAWFDIPNTAHRMW</sequence>
<keyword evidence="1" id="KW-0812">Transmembrane</keyword>
<evidence type="ECO:0000256" key="1">
    <source>
        <dbReference type="SAM" id="Phobius"/>
    </source>
</evidence>
<feature type="transmembrane region" description="Helical" evidence="1">
    <location>
        <begin position="31"/>
        <end position="51"/>
    </location>
</feature>
<dbReference type="RefSeq" id="WP_203965168.1">
    <property type="nucleotide sequence ID" value="NZ_AP023355.1"/>
</dbReference>
<dbReference type="Proteomes" id="UP000611640">
    <property type="component" value="Chromosome"/>
</dbReference>
<feature type="transmembrane region" description="Helical" evidence="1">
    <location>
        <begin position="130"/>
        <end position="148"/>
    </location>
</feature>
<gene>
    <name evidence="2" type="ORF">Athai_67690</name>
</gene>
<protein>
    <recommendedName>
        <fullName evidence="4">DUF2752 domain-containing protein</fullName>
    </recommendedName>
</protein>
<dbReference type="Pfam" id="PF10825">
    <property type="entry name" value="DUF2752"/>
    <property type="match status" value="1"/>
</dbReference>
<organism evidence="2 3">
    <name type="scientific">Actinocatenispora thailandica</name>
    <dbReference type="NCBI Taxonomy" id="227318"/>
    <lineage>
        <taxon>Bacteria</taxon>
        <taxon>Bacillati</taxon>
        <taxon>Actinomycetota</taxon>
        <taxon>Actinomycetes</taxon>
        <taxon>Micromonosporales</taxon>
        <taxon>Micromonosporaceae</taxon>
        <taxon>Actinocatenispora</taxon>
    </lineage>
</organism>
<feature type="transmembrane region" description="Helical" evidence="1">
    <location>
        <begin position="99"/>
        <end position="118"/>
    </location>
</feature>
<dbReference type="InterPro" id="IPR021215">
    <property type="entry name" value="DUF2752"/>
</dbReference>
<dbReference type="KEGG" id="atl:Athai_67690"/>
<proteinExistence type="predicted"/>